<feature type="compositionally biased region" description="Basic and acidic residues" evidence="1">
    <location>
        <begin position="15"/>
        <end position="30"/>
    </location>
</feature>
<evidence type="ECO:0000256" key="1">
    <source>
        <dbReference type="SAM" id="MobiDB-lite"/>
    </source>
</evidence>
<keyword evidence="3" id="KW-1185">Reference proteome</keyword>
<dbReference type="AlphaFoldDB" id="A0A139A133"/>
<sequence length="140" mass="14886">MHYHHVCAPRTQPGKKHDIPPLPHDQKSMDEDYGPSHSGSETSDSAALHSSFTIVKSDFVSRRSAPNSRRTLLTPSMPPKALNDGSMRSENLHSYCPPGTGTGTGSSSVQSSSSSSVSRGRSTTPSSLARGGRRVDAPVE</sequence>
<feature type="compositionally biased region" description="Polar residues" evidence="1">
    <location>
        <begin position="37"/>
        <end position="54"/>
    </location>
</feature>
<accession>A0A139A133</accession>
<evidence type="ECO:0000313" key="3">
    <source>
        <dbReference type="Proteomes" id="UP000070544"/>
    </source>
</evidence>
<feature type="compositionally biased region" description="Low complexity" evidence="1">
    <location>
        <begin position="105"/>
        <end position="127"/>
    </location>
</feature>
<feature type="compositionally biased region" description="Polar residues" evidence="1">
    <location>
        <begin position="64"/>
        <end position="74"/>
    </location>
</feature>
<evidence type="ECO:0000313" key="2">
    <source>
        <dbReference type="EMBL" id="KXS10479.1"/>
    </source>
</evidence>
<organism evidence="2 3">
    <name type="scientific">Gonapodya prolifera (strain JEL478)</name>
    <name type="common">Monoblepharis prolifera</name>
    <dbReference type="NCBI Taxonomy" id="1344416"/>
    <lineage>
        <taxon>Eukaryota</taxon>
        <taxon>Fungi</taxon>
        <taxon>Fungi incertae sedis</taxon>
        <taxon>Chytridiomycota</taxon>
        <taxon>Chytridiomycota incertae sedis</taxon>
        <taxon>Monoblepharidomycetes</taxon>
        <taxon>Monoblepharidales</taxon>
        <taxon>Gonapodyaceae</taxon>
        <taxon>Gonapodya</taxon>
    </lineage>
</organism>
<proteinExistence type="predicted"/>
<name>A0A139A133_GONPJ</name>
<protein>
    <submittedName>
        <fullName evidence="2">Uncharacterized protein</fullName>
    </submittedName>
</protein>
<dbReference type="Proteomes" id="UP000070544">
    <property type="component" value="Unassembled WGS sequence"/>
</dbReference>
<feature type="region of interest" description="Disordered" evidence="1">
    <location>
        <begin position="1"/>
        <end position="140"/>
    </location>
</feature>
<dbReference type="EMBL" id="KQ965821">
    <property type="protein sequence ID" value="KXS10479.1"/>
    <property type="molecule type" value="Genomic_DNA"/>
</dbReference>
<reference evidence="2 3" key="1">
    <citation type="journal article" date="2015" name="Genome Biol. Evol.">
        <title>Phylogenomic analyses indicate that early fungi evolved digesting cell walls of algal ancestors of land plants.</title>
        <authorList>
            <person name="Chang Y."/>
            <person name="Wang S."/>
            <person name="Sekimoto S."/>
            <person name="Aerts A.L."/>
            <person name="Choi C."/>
            <person name="Clum A."/>
            <person name="LaButti K.M."/>
            <person name="Lindquist E.A."/>
            <person name="Yee Ngan C."/>
            <person name="Ohm R.A."/>
            <person name="Salamov A.A."/>
            <person name="Grigoriev I.V."/>
            <person name="Spatafora J.W."/>
            <person name="Berbee M.L."/>
        </authorList>
    </citation>
    <scope>NUCLEOTIDE SEQUENCE [LARGE SCALE GENOMIC DNA]</scope>
    <source>
        <strain evidence="2 3">JEL478</strain>
    </source>
</reference>
<gene>
    <name evidence="2" type="ORF">M427DRAFT_477164</name>
</gene>